<dbReference type="EC" id="5.2.1.8" evidence="10"/>
<keyword evidence="5 10" id="KW-0697">Rotamase</keyword>
<evidence type="ECO:0000256" key="12">
    <source>
        <dbReference type="SAM" id="SignalP"/>
    </source>
</evidence>
<evidence type="ECO:0000256" key="5">
    <source>
        <dbReference type="ARBA" id="ARBA00023110"/>
    </source>
</evidence>
<keyword evidence="4" id="KW-0132">Cell division</keyword>
<dbReference type="SUPFAM" id="SSF54534">
    <property type="entry name" value="FKBP-like"/>
    <property type="match status" value="1"/>
</dbReference>
<dbReference type="GO" id="GO:0005737">
    <property type="term" value="C:cytoplasm"/>
    <property type="evidence" value="ECO:0007669"/>
    <property type="project" value="UniProtKB-SubCell"/>
</dbReference>
<evidence type="ECO:0000256" key="3">
    <source>
        <dbReference type="ARBA" id="ARBA00005464"/>
    </source>
</evidence>
<dbReference type="GO" id="GO:0006457">
    <property type="term" value="P:protein folding"/>
    <property type="evidence" value="ECO:0007669"/>
    <property type="project" value="InterPro"/>
</dbReference>
<evidence type="ECO:0000313" key="14">
    <source>
        <dbReference type="EMBL" id="MBC8560800.1"/>
    </source>
</evidence>
<feature type="region of interest" description="Disordered" evidence="11">
    <location>
        <begin position="352"/>
        <end position="371"/>
    </location>
</feature>
<comment type="similarity">
    <text evidence="3">Belongs to the FKBP-type PPIase family. Tig subfamily.</text>
</comment>
<dbReference type="InterPro" id="IPR008880">
    <property type="entry name" value="Trigger_fac_C"/>
</dbReference>
<keyword evidence="8" id="KW-0131">Cell cycle</keyword>
<reference evidence="14" key="1">
    <citation type="submission" date="2020-08" db="EMBL/GenBank/DDBJ databases">
        <title>Genome public.</title>
        <authorList>
            <person name="Liu C."/>
            <person name="Sun Q."/>
        </authorList>
    </citation>
    <scope>NUCLEOTIDE SEQUENCE</scope>
    <source>
        <strain evidence="14">NSJ-33</strain>
    </source>
</reference>
<evidence type="ECO:0000256" key="6">
    <source>
        <dbReference type="ARBA" id="ARBA00023186"/>
    </source>
</evidence>
<keyword evidence="15" id="KW-1185">Reference proteome</keyword>
<keyword evidence="6" id="KW-0143">Chaperone</keyword>
<sequence length="371" mass="40846">MKKSFATVLAAGLCVATLLSGCQGKVTYSNDYVDLGQYKGLNYAPADLSVTDEEVNQQIQQVLASQSTTTEITDRTDVQNGDTVNIDYVGTVDGTAFDGGTAQGSDLTIGSGRFIPGFEDQLIGAKVGETTTIKVTFPDPYKNNPDLSGKEAEFTVTINKISKTVIPELTDTLVQSLPNSTATTVDEYKKSVKQQLTDYKQQQADYTKQTTVWQQVMDNAELKKYPEGEVDQYVKDATDYYTQAASVNEMELGDFLTSYYNMTLEDFNSRLQNEAEQVIKREVVVNAIAEAEKLAITDDEYKAGVERYASNYGFSDTAAFEAQYDKDVIMNSLLTEKVMNFAVEHAKEKEGFVYQSPSSENSSEGSSESSK</sequence>
<dbReference type="InterPro" id="IPR037041">
    <property type="entry name" value="Trigger_fac_C_sf"/>
</dbReference>
<dbReference type="GO" id="GO:0051301">
    <property type="term" value="P:cell division"/>
    <property type="evidence" value="ECO:0007669"/>
    <property type="project" value="UniProtKB-KW"/>
</dbReference>
<keyword evidence="12" id="KW-0732">Signal</keyword>
<comment type="function">
    <text evidence="9">Involved in protein export. Acts as a chaperone by maintaining the newly synthesized protein in an open conformation. Functions as a peptidyl-prolyl cis-trans isomerase.</text>
</comment>
<feature type="compositionally biased region" description="Low complexity" evidence="11">
    <location>
        <begin position="356"/>
        <end position="371"/>
    </location>
</feature>
<evidence type="ECO:0000256" key="4">
    <source>
        <dbReference type="ARBA" id="ARBA00022618"/>
    </source>
</evidence>
<dbReference type="FunFam" id="3.10.50.40:FF:000001">
    <property type="entry name" value="Trigger factor"/>
    <property type="match status" value="1"/>
</dbReference>
<comment type="catalytic activity">
    <reaction evidence="1 10">
        <text>[protein]-peptidylproline (omega=180) = [protein]-peptidylproline (omega=0)</text>
        <dbReference type="Rhea" id="RHEA:16237"/>
        <dbReference type="Rhea" id="RHEA-COMP:10747"/>
        <dbReference type="Rhea" id="RHEA-COMP:10748"/>
        <dbReference type="ChEBI" id="CHEBI:83833"/>
        <dbReference type="ChEBI" id="CHEBI:83834"/>
        <dbReference type="EC" id="5.2.1.8"/>
    </reaction>
</comment>
<name>A0A926E7C2_9FIRM</name>
<dbReference type="Pfam" id="PF00254">
    <property type="entry name" value="FKBP_C"/>
    <property type="match status" value="1"/>
</dbReference>
<dbReference type="Gene3D" id="1.10.3120.10">
    <property type="entry name" value="Trigger factor, C-terminal domain"/>
    <property type="match status" value="1"/>
</dbReference>
<proteinExistence type="inferred from homology"/>
<evidence type="ECO:0000313" key="15">
    <source>
        <dbReference type="Proteomes" id="UP000610760"/>
    </source>
</evidence>
<keyword evidence="7 10" id="KW-0413">Isomerase</keyword>
<evidence type="ECO:0000256" key="2">
    <source>
        <dbReference type="ARBA" id="ARBA00004496"/>
    </source>
</evidence>
<organism evidence="14 15">
    <name type="scientific">Fumia xinanensis</name>
    <dbReference type="NCBI Taxonomy" id="2763659"/>
    <lineage>
        <taxon>Bacteria</taxon>
        <taxon>Bacillati</taxon>
        <taxon>Bacillota</taxon>
        <taxon>Clostridia</taxon>
        <taxon>Eubacteriales</taxon>
        <taxon>Oscillospiraceae</taxon>
        <taxon>Fumia</taxon>
    </lineage>
</organism>
<dbReference type="Pfam" id="PF05698">
    <property type="entry name" value="Trigger_C"/>
    <property type="match status" value="1"/>
</dbReference>
<dbReference type="InterPro" id="IPR001179">
    <property type="entry name" value="PPIase_FKBP_dom"/>
</dbReference>
<evidence type="ECO:0000256" key="10">
    <source>
        <dbReference type="PROSITE-ProRule" id="PRU00277"/>
    </source>
</evidence>
<dbReference type="PROSITE" id="PS50059">
    <property type="entry name" value="FKBP_PPIASE"/>
    <property type="match status" value="1"/>
</dbReference>
<comment type="caution">
    <text evidence="14">The sequence shown here is derived from an EMBL/GenBank/DDBJ whole genome shotgun (WGS) entry which is preliminary data.</text>
</comment>
<gene>
    <name evidence="14" type="primary">tig</name>
    <name evidence="14" type="ORF">H8710_12065</name>
</gene>
<feature type="domain" description="PPIase FKBP-type" evidence="13">
    <location>
        <begin position="81"/>
        <end position="141"/>
    </location>
</feature>
<dbReference type="InterPro" id="IPR046357">
    <property type="entry name" value="PPIase_dom_sf"/>
</dbReference>
<protein>
    <recommendedName>
        <fullName evidence="10">peptidylprolyl isomerase</fullName>
        <ecNumber evidence="10">5.2.1.8</ecNumber>
    </recommendedName>
</protein>
<evidence type="ECO:0000256" key="8">
    <source>
        <dbReference type="ARBA" id="ARBA00023306"/>
    </source>
</evidence>
<dbReference type="Proteomes" id="UP000610760">
    <property type="component" value="Unassembled WGS sequence"/>
</dbReference>
<dbReference type="GO" id="GO:0015031">
    <property type="term" value="P:protein transport"/>
    <property type="evidence" value="ECO:0007669"/>
    <property type="project" value="InterPro"/>
</dbReference>
<dbReference type="RefSeq" id="WP_249296090.1">
    <property type="nucleotide sequence ID" value="NZ_JACRSV010000004.1"/>
</dbReference>
<dbReference type="PROSITE" id="PS51257">
    <property type="entry name" value="PROKAR_LIPOPROTEIN"/>
    <property type="match status" value="1"/>
</dbReference>
<dbReference type="EMBL" id="JACRSV010000004">
    <property type="protein sequence ID" value="MBC8560800.1"/>
    <property type="molecule type" value="Genomic_DNA"/>
</dbReference>
<feature type="signal peptide" evidence="12">
    <location>
        <begin position="1"/>
        <end position="24"/>
    </location>
</feature>
<dbReference type="AlphaFoldDB" id="A0A926E7C2"/>
<dbReference type="InterPro" id="IPR005215">
    <property type="entry name" value="Trig_fac"/>
</dbReference>
<dbReference type="Gene3D" id="3.10.50.40">
    <property type="match status" value="1"/>
</dbReference>
<dbReference type="GO" id="GO:0003755">
    <property type="term" value="F:peptidyl-prolyl cis-trans isomerase activity"/>
    <property type="evidence" value="ECO:0007669"/>
    <property type="project" value="UniProtKB-KW"/>
</dbReference>
<comment type="subcellular location">
    <subcellularLocation>
        <location evidence="2">Cytoplasm</location>
    </subcellularLocation>
</comment>
<evidence type="ECO:0000256" key="7">
    <source>
        <dbReference type="ARBA" id="ARBA00023235"/>
    </source>
</evidence>
<evidence type="ECO:0000256" key="9">
    <source>
        <dbReference type="ARBA" id="ARBA00024849"/>
    </source>
</evidence>
<feature type="chain" id="PRO_5038009617" description="peptidylprolyl isomerase" evidence="12">
    <location>
        <begin position="25"/>
        <end position="371"/>
    </location>
</feature>
<dbReference type="SUPFAM" id="SSF109998">
    <property type="entry name" value="Triger factor/SurA peptide-binding domain-like"/>
    <property type="match status" value="1"/>
</dbReference>
<evidence type="ECO:0000256" key="11">
    <source>
        <dbReference type="SAM" id="MobiDB-lite"/>
    </source>
</evidence>
<dbReference type="InterPro" id="IPR027304">
    <property type="entry name" value="Trigger_fact/SurA_dom_sf"/>
</dbReference>
<dbReference type="NCBIfam" id="TIGR00115">
    <property type="entry name" value="tig"/>
    <property type="match status" value="1"/>
</dbReference>
<evidence type="ECO:0000256" key="1">
    <source>
        <dbReference type="ARBA" id="ARBA00000971"/>
    </source>
</evidence>
<evidence type="ECO:0000259" key="13">
    <source>
        <dbReference type="PROSITE" id="PS50059"/>
    </source>
</evidence>
<accession>A0A926E7C2</accession>